<evidence type="ECO:0000256" key="1">
    <source>
        <dbReference type="SAM" id="Phobius"/>
    </source>
</evidence>
<reference evidence="2 3" key="1">
    <citation type="submission" date="2008-09" db="EMBL/GenBank/DDBJ databases">
        <authorList>
            <person name="Fulton L."/>
            <person name="Clifton S."/>
            <person name="Fulton B."/>
            <person name="Xu J."/>
            <person name="Minx P."/>
            <person name="Pepin K.H."/>
            <person name="Johnson M."/>
            <person name="Thiruvilangam P."/>
            <person name="Bhonagiri V."/>
            <person name="Nash W.E."/>
            <person name="Mardis E.R."/>
            <person name="Wilson R.K."/>
        </authorList>
    </citation>
    <scope>NUCLEOTIDE SEQUENCE [LARGE SCALE GENOMIC DNA]</scope>
    <source>
        <strain evidence="2 3">DSM 13275</strain>
    </source>
</reference>
<sequence length="48" mass="5460">MNFCLLFFTSIAILLPLFLVNIPSLLILCSVIALYFLLSKTYPSFVFV</sequence>
<dbReference type="AlphaFoldDB" id="B6G0P5"/>
<dbReference type="HOGENOM" id="CLU_3151258_0_0_9"/>
<proteinExistence type="predicted"/>
<name>B6G0P5_PEPHT</name>
<feature type="transmembrane region" description="Helical" evidence="1">
    <location>
        <begin position="6"/>
        <end position="38"/>
    </location>
</feature>
<accession>B6G0P5</accession>
<protein>
    <submittedName>
        <fullName evidence="2">Uncharacterized protein</fullName>
    </submittedName>
</protein>
<evidence type="ECO:0000313" key="2">
    <source>
        <dbReference type="EMBL" id="EEA84621.1"/>
    </source>
</evidence>
<comment type="caution">
    <text evidence="2">The sequence shown here is derived from an EMBL/GenBank/DDBJ whole genome shotgun (WGS) entry which is preliminary data.</text>
</comment>
<evidence type="ECO:0000313" key="3">
    <source>
        <dbReference type="Proteomes" id="UP000003178"/>
    </source>
</evidence>
<reference evidence="2 3" key="2">
    <citation type="submission" date="2008-10" db="EMBL/GenBank/DDBJ databases">
        <title>Draft genome sequence of Clostridium hiranonis (DSM 13275).</title>
        <authorList>
            <person name="Sudarsanam P."/>
            <person name="Ley R."/>
            <person name="Guruge J."/>
            <person name="Turnbaugh P.J."/>
            <person name="Mahowald M."/>
            <person name="Liep D."/>
            <person name="Gordon J."/>
        </authorList>
    </citation>
    <scope>NUCLEOTIDE SEQUENCE [LARGE SCALE GENOMIC DNA]</scope>
    <source>
        <strain evidence="2 3">DSM 13275</strain>
    </source>
</reference>
<dbReference type="Proteomes" id="UP000003178">
    <property type="component" value="Unassembled WGS sequence"/>
</dbReference>
<keyword evidence="1" id="KW-1133">Transmembrane helix</keyword>
<keyword evidence="3" id="KW-1185">Reference proteome</keyword>
<keyword evidence="1" id="KW-0812">Transmembrane</keyword>
<organism evidence="2 3">
    <name type="scientific">Peptacetobacter hiranonis (strain DSM 13275 / JCM 10541 / KCTC 15199 / TO-931)</name>
    <name type="common">Clostridium hiranonis</name>
    <dbReference type="NCBI Taxonomy" id="500633"/>
    <lineage>
        <taxon>Bacteria</taxon>
        <taxon>Bacillati</taxon>
        <taxon>Bacillota</taxon>
        <taxon>Clostridia</taxon>
        <taxon>Peptostreptococcales</taxon>
        <taxon>Peptostreptococcaceae</taxon>
        <taxon>Peptacetobacter</taxon>
    </lineage>
</organism>
<gene>
    <name evidence="2" type="ORF">CLOHIR_01701</name>
</gene>
<keyword evidence="1" id="KW-0472">Membrane</keyword>
<dbReference type="EMBL" id="ABWP01000068">
    <property type="protein sequence ID" value="EEA84621.1"/>
    <property type="molecule type" value="Genomic_DNA"/>
</dbReference>